<accession>A0ABT4IG29</accession>
<organism evidence="20 21">
    <name type="scientific">Methanocorpusculum petauri</name>
    <dbReference type="NCBI Taxonomy" id="3002863"/>
    <lineage>
        <taxon>Archaea</taxon>
        <taxon>Methanobacteriati</taxon>
        <taxon>Methanobacteriota</taxon>
        <taxon>Stenosarchaea group</taxon>
        <taxon>Methanomicrobia</taxon>
        <taxon>Methanomicrobiales</taxon>
        <taxon>Methanocorpusculaceae</taxon>
        <taxon>Methanocorpusculum</taxon>
    </lineage>
</organism>
<evidence type="ECO:0000256" key="11">
    <source>
        <dbReference type="ARBA" id="ARBA00022692"/>
    </source>
</evidence>
<dbReference type="EC" id="7.2.1.4" evidence="18 19"/>
<evidence type="ECO:0000256" key="14">
    <source>
        <dbReference type="ARBA" id="ARBA00022994"/>
    </source>
</evidence>
<keyword evidence="12 19" id="KW-1278">Translocase</keyword>
<evidence type="ECO:0000256" key="15">
    <source>
        <dbReference type="ARBA" id="ARBA00023136"/>
    </source>
</evidence>
<proteinExistence type="inferred from homology"/>
<evidence type="ECO:0000256" key="9">
    <source>
        <dbReference type="ARBA" id="ARBA00022603"/>
    </source>
</evidence>
<keyword evidence="15 19" id="KW-0472">Membrane</keyword>
<evidence type="ECO:0000313" key="21">
    <source>
        <dbReference type="Proteomes" id="UP001141422"/>
    </source>
</evidence>
<keyword evidence="14 19" id="KW-0484">Methanogenesis</keyword>
<evidence type="ECO:0000256" key="19">
    <source>
        <dbReference type="HAMAP-Rule" id="MF_01096"/>
    </source>
</evidence>
<dbReference type="EMBL" id="JAPTGB010000010">
    <property type="protein sequence ID" value="MCZ0860692.1"/>
    <property type="molecule type" value="Genomic_DNA"/>
</dbReference>
<keyword evidence="21" id="KW-1185">Reference proteome</keyword>
<name>A0ABT4IG29_9EURY</name>
<dbReference type="HAMAP" id="MF_01096">
    <property type="entry name" value="MtrC"/>
    <property type="match status" value="1"/>
</dbReference>
<evidence type="ECO:0000256" key="3">
    <source>
        <dbReference type="ARBA" id="ARBA00004839"/>
    </source>
</evidence>
<evidence type="ECO:0000256" key="8">
    <source>
        <dbReference type="ARBA" id="ARBA00022563"/>
    </source>
</evidence>
<dbReference type="InterPro" id="IPR005865">
    <property type="entry name" value="THM_MeTrfase_su_C"/>
</dbReference>
<protein>
    <recommendedName>
        <fullName evidence="6 19">Tetrahydromethanopterin S-methyltransferase subunit C</fullName>
        <ecNumber evidence="18 19">7.2.1.4</ecNumber>
    </recommendedName>
    <alternativeName>
        <fullName evidence="16 19">N5-methyltetrahydromethanopterin--coenzyme M methyltransferase subunit C</fullName>
    </alternativeName>
</protein>
<keyword evidence="7 19" id="KW-1003">Cell membrane</keyword>
<evidence type="ECO:0000256" key="7">
    <source>
        <dbReference type="ARBA" id="ARBA00022475"/>
    </source>
</evidence>
<comment type="pathway">
    <text evidence="3 19">One-carbon metabolism; methanogenesis from CO(2); methyl-coenzyme M from 5,10-methylene-5,6,7,8-tetrahydromethanopterin: step 2/2.</text>
</comment>
<gene>
    <name evidence="19 20" type="primary">mtrC</name>
    <name evidence="20" type="ORF">O0S10_05530</name>
</gene>
<feature type="transmembrane region" description="Helical" evidence="19">
    <location>
        <begin position="101"/>
        <end position="121"/>
    </location>
</feature>
<evidence type="ECO:0000256" key="6">
    <source>
        <dbReference type="ARBA" id="ARBA00015131"/>
    </source>
</evidence>
<evidence type="ECO:0000256" key="5">
    <source>
        <dbReference type="ARBA" id="ARBA00011616"/>
    </source>
</evidence>
<keyword evidence="9 19" id="KW-0489">Methyltransferase</keyword>
<evidence type="ECO:0000256" key="18">
    <source>
        <dbReference type="ARBA" id="ARBA00044970"/>
    </source>
</evidence>
<comment type="function">
    <text evidence="1 19">Part of a complex that catalyzes the formation of methyl-coenzyme M and tetrahydromethanopterin from coenzyme M and methyl-tetrahydromethanopterin. This is an energy-conserving, sodium-ion translocating step.</text>
</comment>
<evidence type="ECO:0000256" key="4">
    <source>
        <dbReference type="ARBA" id="ARBA00007607"/>
    </source>
</evidence>
<evidence type="ECO:0000256" key="12">
    <source>
        <dbReference type="ARBA" id="ARBA00022967"/>
    </source>
</evidence>
<dbReference type="GO" id="GO:0008168">
    <property type="term" value="F:methyltransferase activity"/>
    <property type="evidence" value="ECO:0007669"/>
    <property type="project" value="UniProtKB-KW"/>
</dbReference>
<comment type="subunit">
    <text evidence="5 19">The complex is composed of 8 subunits; MtrA, MtrB, MtrC, MtrD, MtrE, MtrF, MtrG and MtrH.</text>
</comment>
<dbReference type="Pfam" id="PF04211">
    <property type="entry name" value="MtrC"/>
    <property type="match status" value="1"/>
</dbReference>
<evidence type="ECO:0000256" key="16">
    <source>
        <dbReference type="ARBA" id="ARBA00029817"/>
    </source>
</evidence>
<dbReference type="RefSeq" id="WP_268924901.1">
    <property type="nucleotide sequence ID" value="NZ_JAPTGB010000010.1"/>
</dbReference>
<feature type="transmembrane region" description="Helical" evidence="19">
    <location>
        <begin position="141"/>
        <end position="161"/>
    </location>
</feature>
<dbReference type="PIRSF" id="PIRSF006530">
    <property type="entry name" value="MtrC"/>
    <property type="match status" value="1"/>
</dbReference>
<feature type="transmembrane region" description="Helical" evidence="19">
    <location>
        <begin position="181"/>
        <end position="200"/>
    </location>
</feature>
<keyword evidence="11 19" id="KW-0812">Transmembrane</keyword>
<feature type="transmembrane region" description="Helical" evidence="19">
    <location>
        <begin position="220"/>
        <end position="237"/>
    </location>
</feature>
<dbReference type="GO" id="GO:0032259">
    <property type="term" value="P:methylation"/>
    <property type="evidence" value="ECO:0007669"/>
    <property type="project" value="UniProtKB-KW"/>
</dbReference>
<reference evidence="20" key="1">
    <citation type="submission" date="2022-12" db="EMBL/GenBank/DDBJ databases">
        <title>Isolation and characterisation of novel Methanocorpusculum spp. from native Australian herbivores indicates the genus is ancestrally host-associated.</title>
        <authorList>
            <person name="Volmer J.G."/>
            <person name="Soo R.M."/>
            <person name="Evans P.N."/>
            <person name="Hoedt E.C."/>
            <person name="Astorga Alsina A.L."/>
            <person name="Woodcroft B.J."/>
            <person name="Tyson G.W."/>
            <person name="Hugenholtz P."/>
            <person name="Morrison M."/>
        </authorList>
    </citation>
    <scope>NUCLEOTIDE SEQUENCE</scope>
    <source>
        <strain evidence="20">MG</strain>
    </source>
</reference>
<evidence type="ECO:0000256" key="1">
    <source>
        <dbReference type="ARBA" id="ARBA00002533"/>
    </source>
</evidence>
<dbReference type="NCBIfam" id="TIGR01148">
    <property type="entry name" value="mtrC"/>
    <property type="match status" value="1"/>
</dbReference>
<evidence type="ECO:0000313" key="20">
    <source>
        <dbReference type="EMBL" id="MCZ0860692.1"/>
    </source>
</evidence>
<evidence type="ECO:0000256" key="10">
    <source>
        <dbReference type="ARBA" id="ARBA00022679"/>
    </source>
</evidence>
<sequence>MSVKVEASHDGIPHNKVMAMGLVLALVSLYIAVAGSYAGYDYLAFFGGIAAVGALIWGNSTIKKLCSYGIGTGVPSAGMLAFGSGVIAMLFAAKLAAINPFIVPIAGLIIALIVGLILGWISNSVLNMKIPVMTRSIAELAAVGCLALMGLTVVAIGGLGFDQLTTYTIPILGLTVELYAFSYIATGIIAVSFMLGAIALQHPFNACLGPGEKQDRTNMLTIECGFLSMIVMAVISFAFIDMIAAWISLIIALIGWYWSYKKYFALSKRDAAAWLDAKPFSDAEE</sequence>
<evidence type="ECO:0000256" key="13">
    <source>
        <dbReference type="ARBA" id="ARBA00022989"/>
    </source>
</evidence>
<feature type="transmembrane region" description="Helical" evidence="19">
    <location>
        <begin position="74"/>
        <end position="95"/>
    </location>
</feature>
<feature type="transmembrane region" description="Helical" evidence="19">
    <location>
        <begin position="243"/>
        <end position="260"/>
    </location>
</feature>
<keyword evidence="8 19" id="KW-0554">One-carbon metabolism</keyword>
<keyword evidence="13 19" id="KW-1133">Transmembrane helix</keyword>
<comment type="subcellular location">
    <subcellularLocation>
        <location evidence="2 19">Cell membrane</location>
        <topology evidence="2 19">Multi-pass membrane protein</topology>
    </subcellularLocation>
</comment>
<keyword evidence="10 19" id="KW-0808">Transferase</keyword>
<dbReference type="Proteomes" id="UP001141422">
    <property type="component" value="Unassembled WGS sequence"/>
</dbReference>
<feature type="transmembrane region" description="Helical" evidence="19">
    <location>
        <begin position="43"/>
        <end position="62"/>
    </location>
</feature>
<feature type="transmembrane region" description="Helical" evidence="19">
    <location>
        <begin position="17"/>
        <end position="37"/>
    </location>
</feature>
<comment type="caution">
    <text evidence="20">The sequence shown here is derived from an EMBL/GenBank/DDBJ whole genome shotgun (WGS) entry which is preliminary data.</text>
</comment>
<evidence type="ECO:0000256" key="2">
    <source>
        <dbReference type="ARBA" id="ARBA00004651"/>
    </source>
</evidence>
<comment type="catalytic activity">
    <reaction evidence="17 19">
        <text>5-methyl-5,6,7,8-tetrahydromethanopterin + coenzyme M + 2 Na(+)(in) = 5,6,7,8-tetrahydromethanopterin + methyl-coenzyme M + 2 Na(+)(out)</text>
        <dbReference type="Rhea" id="RHEA:53492"/>
        <dbReference type="ChEBI" id="CHEBI:29101"/>
        <dbReference type="ChEBI" id="CHEBI:58103"/>
        <dbReference type="ChEBI" id="CHEBI:58116"/>
        <dbReference type="ChEBI" id="CHEBI:58286"/>
        <dbReference type="ChEBI" id="CHEBI:58319"/>
        <dbReference type="EC" id="7.2.1.4"/>
    </reaction>
</comment>
<comment type="similarity">
    <text evidence="4 19">Belongs to the MtrC family.</text>
</comment>
<evidence type="ECO:0000256" key="17">
    <source>
        <dbReference type="ARBA" id="ARBA00044880"/>
    </source>
</evidence>